<keyword evidence="1" id="KW-0812">Transmembrane</keyword>
<reference evidence="2" key="1">
    <citation type="journal article" date="2023" name="Plant J.">
        <title>Genome sequences and population genomics provide insights into the demographic history, inbreeding, and mutation load of two 'living fossil' tree species of Dipteronia.</title>
        <authorList>
            <person name="Feng Y."/>
            <person name="Comes H.P."/>
            <person name="Chen J."/>
            <person name="Zhu S."/>
            <person name="Lu R."/>
            <person name="Zhang X."/>
            <person name="Li P."/>
            <person name="Qiu J."/>
            <person name="Olsen K.M."/>
            <person name="Qiu Y."/>
        </authorList>
    </citation>
    <scope>NUCLEOTIDE SEQUENCE</scope>
    <source>
        <strain evidence="2">NBL</strain>
    </source>
</reference>
<keyword evidence="1" id="KW-0472">Membrane</keyword>
<sequence>MDNQDSTFLQTHTLSPIFIIYLRTHLIVCYIAFTIGLDVYWSLPVYLDMVPGPQGIMQVLLLIHRWRLRRFSMLPCSFRWNSNISTFFDEPLHGVLMIGAVQPWILLLLISIGLQQYRRKQQCHGVFAWLVWALDITEVLESLLNMSIYAGALGFLSASAII</sequence>
<proteinExistence type="predicted"/>
<name>A0AAE0E817_9ROSI</name>
<comment type="caution">
    <text evidence="2">The sequence shown here is derived from an EMBL/GenBank/DDBJ whole genome shotgun (WGS) entry which is preliminary data.</text>
</comment>
<evidence type="ECO:0000313" key="2">
    <source>
        <dbReference type="EMBL" id="KAK3212888.1"/>
    </source>
</evidence>
<feature type="transmembrane region" description="Helical" evidence="1">
    <location>
        <begin position="92"/>
        <end position="114"/>
    </location>
</feature>
<evidence type="ECO:0000256" key="1">
    <source>
        <dbReference type="SAM" id="Phobius"/>
    </source>
</evidence>
<protein>
    <submittedName>
        <fullName evidence="2">Uncharacterized protein</fullName>
    </submittedName>
</protein>
<accession>A0AAE0E817</accession>
<gene>
    <name evidence="2" type="ORF">Dsin_017594</name>
</gene>
<keyword evidence="3" id="KW-1185">Reference proteome</keyword>
<keyword evidence="1" id="KW-1133">Transmembrane helix</keyword>
<organism evidence="2 3">
    <name type="scientific">Dipteronia sinensis</name>
    <dbReference type="NCBI Taxonomy" id="43782"/>
    <lineage>
        <taxon>Eukaryota</taxon>
        <taxon>Viridiplantae</taxon>
        <taxon>Streptophyta</taxon>
        <taxon>Embryophyta</taxon>
        <taxon>Tracheophyta</taxon>
        <taxon>Spermatophyta</taxon>
        <taxon>Magnoliopsida</taxon>
        <taxon>eudicotyledons</taxon>
        <taxon>Gunneridae</taxon>
        <taxon>Pentapetalae</taxon>
        <taxon>rosids</taxon>
        <taxon>malvids</taxon>
        <taxon>Sapindales</taxon>
        <taxon>Sapindaceae</taxon>
        <taxon>Hippocastanoideae</taxon>
        <taxon>Acereae</taxon>
        <taxon>Dipteronia</taxon>
    </lineage>
</organism>
<dbReference type="Proteomes" id="UP001281410">
    <property type="component" value="Unassembled WGS sequence"/>
</dbReference>
<feature type="transmembrane region" description="Helical" evidence="1">
    <location>
        <begin position="20"/>
        <end position="43"/>
    </location>
</feature>
<dbReference type="EMBL" id="JANJYJ010000005">
    <property type="protein sequence ID" value="KAK3212888.1"/>
    <property type="molecule type" value="Genomic_DNA"/>
</dbReference>
<evidence type="ECO:0000313" key="3">
    <source>
        <dbReference type="Proteomes" id="UP001281410"/>
    </source>
</evidence>
<dbReference type="AlphaFoldDB" id="A0AAE0E817"/>